<feature type="transmembrane region" description="Helical" evidence="7">
    <location>
        <begin position="155"/>
        <end position="181"/>
    </location>
</feature>
<proteinExistence type="inferred from homology"/>
<dbReference type="EMBL" id="JAGKSP010000011">
    <property type="protein sequence ID" value="MBP3965585.1"/>
    <property type="molecule type" value="Genomic_DNA"/>
</dbReference>
<gene>
    <name evidence="9" type="ORF">I8J30_22990</name>
</gene>
<feature type="transmembrane region" description="Helical" evidence="7">
    <location>
        <begin position="202"/>
        <end position="226"/>
    </location>
</feature>
<evidence type="ECO:0000313" key="9">
    <source>
        <dbReference type="EMBL" id="MBP3965585.1"/>
    </source>
</evidence>
<comment type="caution">
    <text evidence="9">The sequence shown here is derived from an EMBL/GenBank/DDBJ whole genome shotgun (WGS) entry which is preliminary data.</text>
</comment>
<evidence type="ECO:0000259" key="8">
    <source>
        <dbReference type="PROSITE" id="PS50928"/>
    </source>
</evidence>
<dbReference type="Proteomes" id="UP000673394">
    <property type="component" value="Unassembled WGS sequence"/>
</dbReference>
<name>A0ABS5CI98_9BACL</name>
<sequence length="296" mass="33775">MRSKEAIHYHFMLFPSIVLLAIFSIYPTLGSIMAFKYFDPIAGIWGSPWAGLDHFKMLFQIPEFKQITMNTITISIIKIILNISCALAFALLLHEIKKKWFKRSVQTIVYLPFFLSWVIMAGIFKDFFSIDGLINGLVHKISGGEPTMFFNNNTWFMIIIYLTDVWKGFGFNAIVFLAALTAINPNLYEAADVDGASRWAKLVNITLPSIKGTVILILILSLQGILSGGFDQIFNLYNPLVYQVADIYDTYIYRMGFQSNQYEFATAVGLFRSAVAFIFILISQWLAEKYGEYKVF</sequence>
<keyword evidence="5 7" id="KW-1133">Transmembrane helix</keyword>
<comment type="subcellular location">
    <subcellularLocation>
        <location evidence="1 7">Cell membrane</location>
        <topology evidence="1 7">Multi-pass membrane protein</topology>
    </subcellularLocation>
</comment>
<keyword evidence="10" id="KW-1185">Reference proteome</keyword>
<dbReference type="InterPro" id="IPR000515">
    <property type="entry name" value="MetI-like"/>
</dbReference>
<dbReference type="PANTHER" id="PTHR30193">
    <property type="entry name" value="ABC TRANSPORTER PERMEASE PROTEIN"/>
    <property type="match status" value="1"/>
</dbReference>
<organism evidence="9 10">
    <name type="scientific">Paenibacillus lignilyticus</name>
    <dbReference type="NCBI Taxonomy" id="1172615"/>
    <lineage>
        <taxon>Bacteria</taxon>
        <taxon>Bacillati</taxon>
        <taxon>Bacillota</taxon>
        <taxon>Bacilli</taxon>
        <taxon>Bacillales</taxon>
        <taxon>Paenibacillaceae</taxon>
        <taxon>Paenibacillus</taxon>
    </lineage>
</organism>
<feature type="transmembrane region" description="Helical" evidence="7">
    <location>
        <begin position="72"/>
        <end position="93"/>
    </location>
</feature>
<evidence type="ECO:0000256" key="6">
    <source>
        <dbReference type="ARBA" id="ARBA00023136"/>
    </source>
</evidence>
<comment type="similarity">
    <text evidence="7">Belongs to the binding-protein-dependent transport system permease family.</text>
</comment>
<keyword evidence="2 7" id="KW-0813">Transport</keyword>
<evidence type="ECO:0000256" key="3">
    <source>
        <dbReference type="ARBA" id="ARBA00022475"/>
    </source>
</evidence>
<evidence type="ECO:0000256" key="4">
    <source>
        <dbReference type="ARBA" id="ARBA00022692"/>
    </source>
</evidence>
<dbReference type="SUPFAM" id="SSF161098">
    <property type="entry name" value="MetI-like"/>
    <property type="match status" value="1"/>
</dbReference>
<feature type="domain" description="ABC transmembrane type-1" evidence="8">
    <location>
        <begin position="68"/>
        <end position="283"/>
    </location>
</feature>
<keyword evidence="6 7" id="KW-0472">Membrane</keyword>
<feature type="transmembrane region" description="Helical" evidence="7">
    <location>
        <begin position="105"/>
        <end position="124"/>
    </location>
</feature>
<protein>
    <submittedName>
        <fullName evidence="9">Sugar ABC transporter permease</fullName>
    </submittedName>
</protein>
<feature type="transmembrane region" description="Helical" evidence="7">
    <location>
        <begin position="12"/>
        <end position="35"/>
    </location>
</feature>
<dbReference type="InterPro" id="IPR035906">
    <property type="entry name" value="MetI-like_sf"/>
</dbReference>
<evidence type="ECO:0000256" key="1">
    <source>
        <dbReference type="ARBA" id="ARBA00004651"/>
    </source>
</evidence>
<keyword evidence="4 7" id="KW-0812">Transmembrane</keyword>
<dbReference type="CDD" id="cd06261">
    <property type="entry name" value="TM_PBP2"/>
    <property type="match status" value="1"/>
</dbReference>
<dbReference type="PROSITE" id="PS50928">
    <property type="entry name" value="ABC_TM1"/>
    <property type="match status" value="1"/>
</dbReference>
<evidence type="ECO:0000256" key="7">
    <source>
        <dbReference type="RuleBase" id="RU363032"/>
    </source>
</evidence>
<dbReference type="InterPro" id="IPR051393">
    <property type="entry name" value="ABC_transporter_permease"/>
</dbReference>
<dbReference type="PANTHER" id="PTHR30193:SF44">
    <property type="entry name" value="LACTOSE TRANSPORT SYSTEM PERMEASE PROTEIN LACF"/>
    <property type="match status" value="1"/>
</dbReference>
<evidence type="ECO:0000256" key="2">
    <source>
        <dbReference type="ARBA" id="ARBA00022448"/>
    </source>
</evidence>
<evidence type="ECO:0000256" key="5">
    <source>
        <dbReference type="ARBA" id="ARBA00022989"/>
    </source>
</evidence>
<reference evidence="9 10" key="1">
    <citation type="submission" date="2021-04" db="EMBL/GenBank/DDBJ databases">
        <title>Paenibacillus sp. DLE-14 whole genome sequence.</title>
        <authorList>
            <person name="Ham Y.J."/>
        </authorList>
    </citation>
    <scope>NUCLEOTIDE SEQUENCE [LARGE SCALE GENOMIC DNA]</scope>
    <source>
        <strain evidence="9 10">DLE-14</strain>
    </source>
</reference>
<keyword evidence="3" id="KW-1003">Cell membrane</keyword>
<accession>A0ABS5CI98</accession>
<dbReference type="Gene3D" id="1.10.3720.10">
    <property type="entry name" value="MetI-like"/>
    <property type="match status" value="1"/>
</dbReference>
<feature type="transmembrane region" description="Helical" evidence="7">
    <location>
        <begin position="264"/>
        <end position="287"/>
    </location>
</feature>
<dbReference type="Pfam" id="PF00528">
    <property type="entry name" value="BPD_transp_1"/>
    <property type="match status" value="1"/>
</dbReference>
<evidence type="ECO:0000313" key="10">
    <source>
        <dbReference type="Proteomes" id="UP000673394"/>
    </source>
</evidence>